<evidence type="ECO:0008006" key="2">
    <source>
        <dbReference type="Google" id="ProtNLM"/>
    </source>
</evidence>
<reference evidence="1" key="1">
    <citation type="submission" date="2018-06" db="EMBL/GenBank/DDBJ databases">
        <authorList>
            <person name="Zhirakovskaya E."/>
        </authorList>
    </citation>
    <scope>NUCLEOTIDE SEQUENCE</scope>
</reference>
<organism evidence="1">
    <name type="scientific">hydrothermal vent metagenome</name>
    <dbReference type="NCBI Taxonomy" id="652676"/>
    <lineage>
        <taxon>unclassified sequences</taxon>
        <taxon>metagenomes</taxon>
        <taxon>ecological metagenomes</taxon>
    </lineage>
</organism>
<name>A0A3B0ZFA1_9ZZZZ</name>
<protein>
    <recommendedName>
        <fullName evidence="2">Outer membrane protein beta-barrel domain-containing protein</fullName>
    </recommendedName>
</protein>
<accession>A0A3B0ZFA1</accession>
<sequence length="311" mass="34726">MRAKLTIFLLLALLSTDLFAQITRGKWGMTPTFGVHSPALDMLNELAFKAPAVGTGTIRGEPNTPQAGETSAVPFGFENDMPSLGANANIGLEFQWAQSARHVFIMGGSTWEGDTRGNTSGRLVVQGRLHDVEYERRAKMSYNEFYLGWRYNFRFKENKKYKLYSRITLNELFDIDYREEHAFSIVGGVLDDVKRIIVAKGETTGVLMFQFGLGGEYFLNKQMSIGMEAGYVLSPRAFELGSTSSDDDFQLGDSFSIFVPVRPASASSPLGVIDPNTDAAQDWTKVAAPLPQNMKLRFDGWKLALRFTIYY</sequence>
<proteinExistence type="predicted"/>
<dbReference type="AlphaFoldDB" id="A0A3B0ZFA1"/>
<gene>
    <name evidence="1" type="ORF">MNBD_GAMMA16-1321</name>
</gene>
<dbReference type="EMBL" id="UOFO01000104">
    <property type="protein sequence ID" value="VAW86873.1"/>
    <property type="molecule type" value="Genomic_DNA"/>
</dbReference>
<evidence type="ECO:0000313" key="1">
    <source>
        <dbReference type="EMBL" id="VAW86873.1"/>
    </source>
</evidence>